<dbReference type="KEGG" id="cwo:Cwoe_2694"/>
<protein>
    <submittedName>
        <fullName evidence="4">Glucose/sorbosone dehydrogenase-like protein</fullName>
    </submittedName>
</protein>
<dbReference type="PANTHER" id="PTHR19328:SF75">
    <property type="entry name" value="ALDOSE SUGAR DEHYDROGENASE YLII"/>
    <property type="match status" value="1"/>
</dbReference>
<organism evidence="4 5">
    <name type="scientific">Conexibacter woesei (strain DSM 14684 / CCUG 47730 / CIP 108061 / JCM 11494 / NBRC 100937 / ID131577)</name>
    <dbReference type="NCBI Taxonomy" id="469383"/>
    <lineage>
        <taxon>Bacteria</taxon>
        <taxon>Bacillati</taxon>
        <taxon>Actinomycetota</taxon>
        <taxon>Thermoleophilia</taxon>
        <taxon>Solirubrobacterales</taxon>
        <taxon>Conexibacteraceae</taxon>
        <taxon>Conexibacter</taxon>
    </lineage>
</organism>
<accession>D3F9Q1</accession>
<evidence type="ECO:0000313" key="4">
    <source>
        <dbReference type="EMBL" id="ADB51113.1"/>
    </source>
</evidence>
<dbReference type="InterPro" id="IPR011042">
    <property type="entry name" value="6-blade_b-propeller_TolB-like"/>
</dbReference>
<dbReference type="InterPro" id="IPR012938">
    <property type="entry name" value="Glc/Sorbosone_DH"/>
</dbReference>
<gene>
    <name evidence="4" type="ordered locus">Cwoe_2694</name>
</gene>
<dbReference type="STRING" id="469383.Cwoe_2694"/>
<feature type="compositionally biased region" description="Pro residues" evidence="1">
    <location>
        <begin position="389"/>
        <end position="406"/>
    </location>
</feature>
<dbReference type="RefSeq" id="WP_012934164.1">
    <property type="nucleotide sequence ID" value="NC_013739.1"/>
</dbReference>
<dbReference type="EMBL" id="CP001854">
    <property type="protein sequence ID" value="ADB51113.1"/>
    <property type="molecule type" value="Genomic_DNA"/>
</dbReference>
<evidence type="ECO:0000256" key="1">
    <source>
        <dbReference type="SAM" id="MobiDB-lite"/>
    </source>
</evidence>
<dbReference type="OrthoDB" id="9770043at2"/>
<evidence type="ECO:0000313" key="5">
    <source>
        <dbReference type="Proteomes" id="UP000008229"/>
    </source>
</evidence>
<dbReference type="AlphaFoldDB" id="D3F9Q1"/>
<dbReference type="PANTHER" id="PTHR19328">
    <property type="entry name" value="HEDGEHOG-INTERACTING PROTEIN"/>
    <property type="match status" value="1"/>
</dbReference>
<dbReference type="Gene3D" id="2.120.10.30">
    <property type="entry name" value="TolB, C-terminal domain"/>
    <property type="match status" value="1"/>
</dbReference>
<feature type="region of interest" description="Disordered" evidence="1">
    <location>
        <begin position="381"/>
        <end position="408"/>
    </location>
</feature>
<dbReference type="SUPFAM" id="SSF50952">
    <property type="entry name" value="Soluble quinoprotein glucose dehydrogenase"/>
    <property type="match status" value="1"/>
</dbReference>
<dbReference type="InterPro" id="IPR011041">
    <property type="entry name" value="Quinoprot_gluc/sorb_DH_b-prop"/>
</dbReference>
<feature type="domain" description="Glucose/Sorbosone dehydrogenase" evidence="3">
    <location>
        <begin position="47"/>
        <end position="266"/>
    </location>
</feature>
<sequence length="520" mass="54992" precursor="true">MRRFQQAVALSLLAVGLAFSASAHAAVRLQKVGDFPNAVHVAGAPGDGERLYVVQQDGVVSVVRGGVARTFVDLRATIQSGGEQGLLSIAFPPDFQTSRLFYVYYTERGGAANVVAELRAPSGDAADPGSLRPVLSIPHPADTTNHNGGQLQFGPGGLLYLAPGDGGRTAATARDNTTLLGKLLRIDPRRTATAAYSVPADNPYVTGGGRPEIWARGLRNPFRFSFDRATGDLILGDVGQSTTEEINIVRAADGGGRAADFGWDVCEGSFLLGRNDRPCTLGGATLPAIDKFASDGYRSIIPGYVVRDPTLPSLVGRLVYGDFFVPQLRSALPTLPRATDDSPLGLTVPGLTSFGEDAGGCVYAAGGGVVYRLVEQDTRVPCAPATGSQPPPAAPAPPPQTPPAPRARPVLPAARAPLLHLIARRQQRVLRLGGVVLHARCARACRITATGTLRVGRATLPLRRTTRSAPADRRVRIVVRLTRRGRSALRRALRDGRHPKIAVTLRAGGSTRRATVRAIR</sequence>
<reference evidence="5" key="2">
    <citation type="submission" date="2010-01" db="EMBL/GenBank/DDBJ databases">
        <title>The complete genome of Conexibacter woesei DSM 14684.</title>
        <authorList>
            <consortium name="US DOE Joint Genome Institute (JGI-PGF)"/>
            <person name="Lucas S."/>
            <person name="Copeland A."/>
            <person name="Lapidus A."/>
            <person name="Glavina del Rio T."/>
            <person name="Dalin E."/>
            <person name="Tice H."/>
            <person name="Bruce D."/>
            <person name="Goodwin L."/>
            <person name="Pitluck S."/>
            <person name="Kyrpides N."/>
            <person name="Mavromatis K."/>
            <person name="Ivanova N."/>
            <person name="Mikhailova N."/>
            <person name="Chertkov O."/>
            <person name="Brettin T."/>
            <person name="Detter J.C."/>
            <person name="Han C."/>
            <person name="Larimer F."/>
            <person name="Land M."/>
            <person name="Hauser L."/>
            <person name="Markowitz V."/>
            <person name="Cheng J.-F."/>
            <person name="Hugenholtz P."/>
            <person name="Woyke T."/>
            <person name="Wu D."/>
            <person name="Pukall R."/>
            <person name="Steenblock K."/>
            <person name="Schneider S."/>
            <person name="Klenk H.-P."/>
            <person name="Eisen J.A."/>
        </authorList>
    </citation>
    <scope>NUCLEOTIDE SEQUENCE [LARGE SCALE GENOMIC DNA]</scope>
    <source>
        <strain evidence="5">DSM 14684 / CIP 108061 / JCM 11494 / NBRC 100937 / ID131577</strain>
    </source>
</reference>
<dbReference type="eggNOG" id="COG2133">
    <property type="taxonomic scope" value="Bacteria"/>
</dbReference>
<reference evidence="4 5" key="1">
    <citation type="journal article" date="2010" name="Stand. Genomic Sci.">
        <title>Complete genome sequence of Conexibacter woesei type strain (ID131577).</title>
        <authorList>
            <person name="Pukall R."/>
            <person name="Lapidus A."/>
            <person name="Glavina Del Rio T."/>
            <person name="Copeland A."/>
            <person name="Tice H."/>
            <person name="Cheng J.-F."/>
            <person name="Lucas S."/>
            <person name="Chen F."/>
            <person name="Nolan M."/>
            <person name="Bruce D."/>
            <person name="Goodwin L."/>
            <person name="Pitluck S."/>
            <person name="Mavromatis K."/>
            <person name="Ivanova N."/>
            <person name="Ovchinnikova G."/>
            <person name="Pati A."/>
            <person name="Chen A."/>
            <person name="Palaniappan K."/>
            <person name="Land M."/>
            <person name="Hauser L."/>
            <person name="Chang Y.-J."/>
            <person name="Jeffries C.D."/>
            <person name="Chain P."/>
            <person name="Meincke L."/>
            <person name="Sims D."/>
            <person name="Brettin T."/>
            <person name="Detter J.C."/>
            <person name="Rohde M."/>
            <person name="Goeker M."/>
            <person name="Bristow J."/>
            <person name="Eisen J.A."/>
            <person name="Markowitz V."/>
            <person name="Kyrpides N.C."/>
            <person name="Klenk H.-P."/>
            <person name="Hugenholtz P."/>
        </authorList>
    </citation>
    <scope>NUCLEOTIDE SEQUENCE [LARGE SCALE GENOMIC DNA]</scope>
    <source>
        <strain evidence="5">DSM 14684 / CIP 108061 / JCM 11494 / NBRC 100937 / ID131577</strain>
    </source>
</reference>
<dbReference type="Proteomes" id="UP000008229">
    <property type="component" value="Chromosome"/>
</dbReference>
<keyword evidence="2" id="KW-0732">Signal</keyword>
<dbReference type="Pfam" id="PF07995">
    <property type="entry name" value="GSDH"/>
    <property type="match status" value="1"/>
</dbReference>
<feature type="signal peptide" evidence="2">
    <location>
        <begin position="1"/>
        <end position="25"/>
    </location>
</feature>
<feature type="chain" id="PRO_5003043099" evidence="2">
    <location>
        <begin position="26"/>
        <end position="520"/>
    </location>
</feature>
<evidence type="ECO:0000256" key="2">
    <source>
        <dbReference type="SAM" id="SignalP"/>
    </source>
</evidence>
<keyword evidence="5" id="KW-1185">Reference proteome</keyword>
<dbReference type="HOGENOM" id="CLU_523480_0_0_11"/>
<evidence type="ECO:0000259" key="3">
    <source>
        <dbReference type="Pfam" id="PF07995"/>
    </source>
</evidence>
<name>D3F9Q1_CONWI</name>
<proteinExistence type="predicted"/>